<dbReference type="AlphaFoldDB" id="W0NZM6"/>
<organism evidence="3 4">
    <name type="scientific">Buchnera aphidicola str. USDA</name>
    <name type="common">Myzus persicae</name>
    <dbReference type="NCBI Taxonomy" id="1009856"/>
    <lineage>
        <taxon>Bacteria</taxon>
        <taxon>Pseudomonadati</taxon>
        <taxon>Pseudomonadota</taxon>
        <taxon>Gammaproteobacteria</taxon>
        <taxon>Enterobacterales</taxon>
        <taxon>Erwiniaceae</taxon>
        <taxon>Buchnera</taxon>
    </lineage>
</organism>
<dbReference type="PANTHER" id="PTHR46229:SF2">
    <property type="entry name" value="BOLA-LIKE PROTEIN 1"/>
    <property type="match status" value="1"/>
</dbReference>
<dbReference type="Gene3D" id="3.30.300.90">
    <property type="entry name" value="BolA-like"/>
    <property type="match status" value="1"/>
</dbReference>
<dbReference type="RefSeq" id="WP_025369097.1">
    <property type="nucleotide sequence ID" value="NZ_CP002697.1"/>
</dbReference>
<dbReference type="PANTHER" id="PTHR46229">
    <property type="entry name" value="BOLA TRANSCRIPTION REGULATOR"/>
    <property type="match status" value="1"/>
</dbReference>
<dbReference type="SUPFAM" id="SSF82657">
    <property type="entry name" value="BolA-like"/>
    <property type="match status" value="1"/>
</dbReference>
<protein>
    <submittedName>
        <fullName evidence="3">Bola</fullName>
    </submittedName>
</protein>
<dbReference type="HOGENOM" id="CLU_109462_3_1_6"/>
<dbReference type="EMBL" id="CP002697">
    <property type="protein sequence ID" value="AHG59924.1"/>
    <property type="molecule type" value="Genomic_DNA"/>
</dbReference>
<dbReference type="Proteomes" id="UP000019087">
    <property type="component" value="Chromosome"/>
</dbReference>
<dbReference type="KEGG" id="bapu:BUMPUSDA_CDS00127"/>
<dbReference type="InterPro" id="IPR036065">
    <property type="entry name" value="BolA-like_sf"/>
</dbReference>
<evidence type="ECO:0000313" key="4">
    <source>
        <dbReference type="Proteomes" id="UP000019087"/>
    </source>
</evidence>
<evidence type="ECO:0000313" key="3">
    <source>
        <dbReference type="EMBL" id="AHG59924.1"/>
    </source>
</evidence>
<dbReference type="Pfam" id="PF01722">
    <property type="entry name" value="BolA"/>
    <property type="match status" value="1"/>
</dbReference>
<dbReference type="InterPro" id="IPR050961">
    <property type="entry name" value="BolA/IbaG_stress_morph_reg"/>
</dbReference>
<dbReference type="InterPro" id="IPR002634">
    <property type="entry name" value="BolA"/>
</dbReference>
<dbReference type="PIRSF" id="PIRSF003113">
    <property type="entry name" value="BolA"/>
    <property type="match status" value="1"/>
</dbReference>
<name>W0NZM6_BUCMP</name>
<evidence type="ECO:0000256" key="2">
    <source>
        <dbReference type="RuleBase" id="RU003860"/>
    </source>
</evidence>
<reference evidence="3 4" key="1">
    <citation type="journal article" date="2013" name="BMC Genomics">
        <title>Comparative analysis of genome sequences from four strains of the Buchnera aphidicola Mp endosymbion of the green peach aphid, Myzus persicae.</title>
        <authorList>
            <person name="Jiang Z."/>
            <person name="Jones D.H."/>
            <person name="Khuri S."/>
            <person name="Tsinoremas N.F."/>
            <person name="Wyss T."/>
            <person name="Jander G."/>
            <person name="Wilson A.C."/>
        </authorList>
    </citation>
    <scope>NUCLEOTIDE SEQUENCE [LARGE SCALE GENOMIC DNA]</scope>
    <source>
        <strain evidence="4">str. USDA (Myzus persicae)</strain>
    </source>
</reference>
<gene>
    <name evidence="3" type="primary">bola</name>
    <name evidence="3" type="ORF">BUMPUSDA_CDS00127</name>
</gene>
<accession>W0NZM6</accession>
<sequence>MILKKIKKHLTDRINVHFIIINDNSLLHNYSKKGLTHLTITIISNDFIKQKLITRHRMIFSILSEIIKEKIYSMTLNTYTPIEWEYKKYKKNNISHCFKKNKS</sequence>
<comment type="similarity">
    <text evidence="1 2">Belongs to the BolA/IbaG family.</text>
</comment>
<dbReference type="PATRIC" id="fig|1009856.3.peg.462"/>
<proteinExistence type="inferred from homology"/>
<evidence type="ECO:0000256" key="1">
    <source>
        <dbReference type="ARBA" id="ARBA00005578"/>
    </source>
</evidence>